<organism evidence="1 2">
    <name type="scientific">Platanthera guangdongensis</name>
    <dbReference type="NCBI Taxonomy" id="2320717"/>
    <lineage>
        <taxon>Eukaryota</taxon>
        <taxon>Viridiplantae</taxon>
        <taxon>Streptophyta</taxon>
        <taxon>Embryophyta</taxon>
        <taxon>Tracheophyta</taxon>
        <taxon>Spermatophyta</taxon>
        <taxon>Magnoliopsida</taxon>
        <taxon>Liliopsida</taxon>
        <taxon>Asparagales</taxon>
        <taxon>Orchidaceae</taxon>
        <taxon>Orchidoideae</taxon>
        <taxon>Orchideae</taxon>
        <taxon>Orchidinae</taxon>
        <taxon>Platanthera</taxon>
    </lineage>
</organism>
<sequence>MGGWQFGGSSSALSGAYMPSSYGPIMIQPGVIPLPSWNPYLWFDKLGIIGRGSFIRTAFAVIFFVRTKLPGSLSFCNFFIRPSSSAQREHNFPQRPVSMNAIIT</sequence>
<dbReference type="Proteomes" id="UP001412067">
    <property type="component" value="Unassembled WGS sequence"/>
</dbReference>
<name>A0ABR2N345_9ASPA</name>
<proteinExistence type="predicted"/>
<gene>
    <name evidence="1" type="ORF">KSP40_PGU009046</name>
</gene>
<comment type="caution">
    <text evidence="1">The sequence shown here is derived from an EMBL/GenBank/DDBJ whole genome shotgun (WGS) entry which is preliminary data.</text>
</comment>
<protein>
    <submittedName>
        <fullName evidence="1">Zinc finger CCCH domain-containing protein 32</fullName>
    </submittedName>
</protein>
<evidence type="ECO:0000313" key="1">
    <source>
        <dbReference type="EMBL" id="KAK8970419.1"/>
    </source>
</evidence>
<dbReference type="EMBL" id="JBBWWR010000002">
    <property type="protein sequence ID" value="KAK8970419.1"/>
    <property type="molecule type" value="Genomic_DNA"/>
</dbReference>
<accession>A0ABR2N345</accession>
<evidence type="ECO:0000313" key="2">
    <source>
        <dbReference type="Proteomes" id="UP001412067"/>
    </source>
</evidence>
<keyword evidence="2" id="KW-1185">Reference proteome</keyword>
<reference evidence="1 2" key="1">
    <citation type="journal article" date="2022" name="Nat. Plants">
        <title>Genomes of leafy and leafless Platanthera orchids illuminate the evolution of mycoheterotrophy.</title>
        <authorList>
            <person name="Li M.H."/>
            <person name="Liu K.W."/>
            <person name="Li Z."/>
            <person name="Lu H.C."/>
            <person name="Ye Q.L."/>
            <person name="Zhang D."/>
            <person name="Wang J.Y."/>
            <person name="Li Y.F."/>
            <person name="Zhong Z.M."/>
            <person name="Liu X."/>
            <person name="Yu X."/>
            <person name="Liu D.K."/>
            <person name="Tu X.D."/>
            <person name="Liu B."/>
            <person name="Hao Y."/>
            <person name="Liao X.Y."/>
            <person name="Jiang Y.T."/>
            <person name="Sun W.H."/>
            <person name="Chen J."/>
            <person name="Chen Y.Q."/>
            <person name="Ai Y."/>
            <person name="Zhai J.W."/>
            <person name="Wu S.S."/>
            <person name="Zhou Z."/>
            <person name="Hsiao Y.Y."/>
            <person name="Wu W.L."/>
            <person name="Chen Y.Y."/>
            <person name="Lin Y.F."/>
            <person name="Hsu J.L."/>
            <person name="Li C.Y."/>
            <person name="Wang Z.W."/>
            <person name="Zhao X."/>
            <person name="Zhong W.Y."/>
            <person name="Ma X.K."/>
            <person name="Ma L."/>
            <person name="Huang J."/>
            <person name="Chen G.Z."/>
            <person name="Huang M.Z."/>
            <person name="Huang L."/>
            <person name="Peng D.H."/>
            <person name="Luo Y.B."/>
            <person name="Zou S.Q."/>
            <person name="Chen S.P."/>
            <person name="Lan S."/>
            <person name="Tsai W.C."/>
            <person name="Van de Peer Y."/>
            <person name="Liu Z.J."/>
        </authorList>
    </citation>
    <scope>NUCLEOTIDE SEQUENCE [LARGE SCALE GENOMIC DNA]</scope>
    <source>
        <strain evidence="1">Lor288</strain>
    </source>
</reference>